<feature type="signal peptide" evidence="1">
    <location>
        <begin position="1"/>
        <end position="25"/>
    </location>
</feature>
<dbReference type="Pfam" id="PF03080">
    <property type="entry name" value="Neprosin"/>
    <property type="match status" value="1"/>
</dbReference>
<dbReference type="EMBL" id="KE343693">
    <property type="protein sequence ID" value="EXB38451.1"/>
    <property type="molecule type" value="Genomic_DNA"/>
</dbReference>
<evidence type="ECO:0000313" key="3">
    <source>
        <dbReference type="EMBL" id="EXB38451.1"/>
    </source>
</evidence>
<protein>
    <recommendedName>
        <fullName evidence="2">Neprosin PEP catalytic domain-containing protein</fullName>
    </recommendedName>
</protein>
<proteinExistence type="predicted"/>
<keyword evidence="1" id="KW-0732">Signal</keyword>
<dbReference type="PROSITE" id="PS52045">
    <property type="entry name" value="NEPROSIN_PEP_CD"/>
    <property type="match status" value="1"/>
</dbReference>
<dbReference type="AlphaFoldDB" id="W9R5E4"/>
<sequence>MAIRGSILLFAVLLCCFCCYGKVEGGNRKLSRKEDLEIEKQLKLLNKPALKTIKTESGDIYDCVDFYKQPAFDHPLLKNHTYHYETTPISPNKKITDKEPAGAGEPLKIGLQGEGCPIGTVPIRRTTKEDLIRAKLFADTYASRFNPLTVQRPGLHRAIVRTRSVPAKKYNGGGGMVSVYQPSVSDSQFSSAQMTIQGGSDNIQVGWTVNPSLYGDTKTRLFTFFKAGPTFCFNTQCPGFVIVNTDIPLDSIITTISTRGGPIYDMRLFVYRDQVSGNWWLEVGPNYSKVGYWPSKIFSGLKDLATYVDWGGEAYSPLGQHGPEMGAGDYLDGDTNKDAFCKLVTTVNEAHNPEDAQNTETFSDDIRYYQVDDWGVRGQSGHVMTFGGPGPQ</sequence>
<dbReference type="Proteomes" id="UP000030645">
    <property type="component" value="Unassembled WGS sequence"/>
</dbReference>
<dbReference type="STRING" id="981085.W9R5E4"/>
<dbReference type="eggNOG" id="ENOG502RY8N">
    <property type="taxonomic scope" value="Eukaryota"/>
</dbReference>
<keyword evidence="4" id="KW-1185">Reference proteome</keyword>
<gene>
    <name evidence="3" type="ORF">L484_022351</name>
</gene>
<dbReference type="Pfam" id="PF14365">
    <property type="entry name" value="Neprosin_AP"/>
    <property type="match status" value="1"/>
</dbReference>
<feature type="domain" description="Neprosin PEP catalytic" evidence="2">
    <location>
        <begin position="150"/>
        <end position="392"/>
    </location>
</feature>
<feature type="chain" id="PRO_5004931170" description="Neprosin PEP catalytic domain-containing protein" evidence="1">
    <location>
        <begin position="26"/>
        <end position="392"/>
    </location>
</feature>
<evidence type="ECO:0000256" key="1">
    <source>
        <dbReference type="SAM" id="SignalP"/>
    </source>
</evidence>
<organism evidence="3 4">
    <name type="scientific">Morus notabilis</name>
    <dbReference type="NCBI Taxonomy" id="981085"/>
    <lineage>
        <taxon>Eukaryota</taxon>
        <taxon>Viridiplantae</taxon>
        <taxon>Streptophyta</taxon>
        <taxon>Embryophyta</taxon>
        <taxon>Tracheophyta</taxon>
        <taxon>Spermatophyta</taxon>
        <taxon>Magnoliopsida</taxon>
        <taxon>eudicotyledons</taxon>
        <taxon>Gunneridae</taxon>
        <taxon>Pentapetalae</taxon>
        <taxon>rosids</taxon>
        <taxon>fabids</taxon>
        <taxon>Rosales</taxon>
        <taxon>Moraceae</taxon>
        <taxon>Moreae</taxon>
        <taxon>Morus</taxon>
    </lineage>
</organism>
<reference evidence="4" key="1">
    <citation type="submission" date="2013-01" db="EMBL/GenBank/DDBJ databases">
        <title>Draft Genome Sequence of a Mulberry Tree, Morus notabilis C.K. Schneid.</title>
        <authorList>
            <person name="He N."/>
            <person name="Zhao S."/>
        </authorList>
    </citation>
    <scope>NUCLEOTIDE SEQUENCE</scope>
</reference>
<evidence type="ECO:0000259" key="2">
    <source>
        <dbReference type="PROSITE" id="PS52045"/>
    </source>
</evidence>
<dbReference type="InterPro" id="IPR004314">
    <property type="entry name" value="Neprosin"/>
</dbReference>
<dbReference type="PANTHER" id="PTHR31589:SF223">
    <property type="entry name" value="PROTEIN, PUTATIVE (DUF239)-RELATED"/>
    <property type="match status" value="1"/>
</dbReference>
<name>W9R5E4_9ROSA</name>
<accession>W9R5E4</accession>
<dbReference type="InterPro" id="IPR053168">
    <property type="entry name" value="Glutamic_endopeptidase"/>
</dbReference>
<dbReference type="InterPro" id="IPR025521">
    <property type="entry name" value="Neprosin_propep"/>
</dbReference>
<dbReference type="PANTHER" id="PTHR31589">
    <property type="entry name" value="PROTEIN, PUTATIVE (DUF239)-RELATED-RELATED"/>
    <property type="match status" value="1"/>
</dbReference>
<dbReference type="Gene3D" id="3.90.1320.10">
    <property type="entry name" value="Outer-capsid protein sigma 3, large lobe"/>
    <property type="match status" value="1"/>
</dbReference>
<evidence type="ECO:0000313" key="4">
    <source>
        <dbReference type="Proteomes" id="UP000030645"/>
    </source>
</evidence>